<dbReference type="EMBL" id="CM047745">
    <property type="protein sequence ID" value="KAJ0025268.1"/>
    <property type="molecule type" value="Genomic_DNA"/>
</dbReference>
<dbReference type="Proteomes" id="UP001163603">
    <property type="component" value="Chromosome 10"/>
</dbReference>
<evidence type="ECO:0000313" key="2">
    <source>
        <dbReference type="Proteomes" id="UP001163603"/>
    </source>
</evidence>
<accession>A0ACC0XWZ5</accession>
<comment type="caution">
    <text evidence="1">The sequence shown here is derived from an EMBL/GenBank/DDBJ whole genome shotgun (WGS) entry which is preliminary data.</text>
</comment>
<evidence type="ECO:0000313" key="1">
    <source>
        <dbReference type="EMBL" id="KAJ0025268.1"/>
    </source>
</evidence>
<proteinExistence type="predicted"/>
<keyword evidence="2" id="KW-1185">Reference proteome</keyword>
<reference evidence="2" key="1">
    <citation type="journal article" date="2023" name="G3 (Bethesda)">
        <title>Genome assembly and association tests identify interacting loci associated with vigor, precocity, and sex in interspecific pistachio rootstocks.</title>
        <authorList>
            <person name="Palmer W."/>
            <person name="Jacygrad E."/>
            <person name="Sagayaradj S."/>
            <person name="Cavanaugh K."/>
            <person name="Han R."/>
            <person name="Bertier L."/>
            <person name="Beede B."/>
            <person name="Kafkas S."/>
            <person name="Golino D."/>
            <person name="Preece J."/>
            <person name="Michelmore R."/>
        </authorList>
    </citation>
    <scope>NUCLEOTIDE SEQUENCE [LARGE SCALE GENOMIC DNA]</scope>
</reference>
<name>A0ACC0XWZ5_9ROSI</name>
<sequence length="90" mass="10771">MSYHVWRLRACLLVSACTLMVAFYMYLWRLFFAFDLICYIRSDKSSASVGFPLVMNWNCKGCLLEFWLSDVLIFFLVKVNNLPNWRLNER</sequence>
<organism evidence="1 2">
    <name type="scientific">Pistacia integerrima</name>
    <dbReference type="NCBI Taxonomy" id="434235"/>
    <lineage>
        <taxon>Eukaryota</taxon>
        <taxon>Viridiplantae</taxon>
        <taxon>Streptophyta</taxon>
        <taxon>Embryophyta</taxon>
        <taxon>Tracheophyta</taxon>
        <taxon>Spermatophyta</taxon>
        <taxon>Magnoliopsida</taxon>
        <taxon>eudicotyledons</taxon>
        <taxon>Gunneridae</taxon>
        <taxon>Pentapetalae</taxon>
        <taxon>rosids</taxon>
        <taxon>malvids</taxon>
        <taxon>Sapindales</taxon>
        <taxon>Anacardiaceae</taxon>
        <taxon>Pistacia</taxon>
    </lineage>
</organism>
<gene>
    <name evidence="1" type="ORF">Pint_08946</name>
</gene>
<protein>
    <submittedName>
        <fullName evidence="1">Uncharacterized protein</fullName>
    </submittedName>
</protein>